<evidence type="ECO:0000256" key="1">
    <source>
        <dbReference type="SAM" id="MobiDB-lite"/>
    </source>
</evidence>
<evidence type="ECO:0000313" key="2">
    <source>
        <dbReference type="EMBL" id="MFF3339777.1"/>
    </source>
</evidence>
<dbReference type="Proteomes" id="UP001601976">
    <property type="component" value="Unassembled WGS sequence"/>
</dbReference>
<dbReference type="EMBL" id="JBIAPK010000004">
    <property type="protein sequence ID" value="MFF3339777.1"/>
    <property type="molecule type" value="Genomic_DNA"/>
</dbReference>
<comment type="caution">
    <text evidence="2">The sequence shown here is derived from an EMBL/GenBank/DDBJ whole genome shotgun (WGS) entry which is preliminary data.</text>
</comment>
<dbReference type="RefSeq" id="WP_387895729.1">
    <property type="nucleotide sequence ID" value="NZ_JBIAPK010000004.1"/>
</dbReference>
<feature type="region of interest" description="Disordered" evidence="1">
    <location>
        <begin position="19"/>
        <end position="53"/>
    </location>
</feature>
<protein>
    <submittedName>
        <fullName evidence="2">Uncharacterized protein</fullName>
    </submittedName>
</protein>
<evidence type="ECO:0000313" key="3">
    <source>
        <dbReference type="Proteomes" id="UP001601976"/>
    </source>
</evidence>
<proteinExistence type="predicted"/>
<keyword evidence="3" id="KW-1185">Reference proteome</keyword>
<name>A0ABW6RF04_9ACTN</name>
<organism evidence="2 3">
    <name type="scientific">Streptomyces flavidovirens</name>
    <dbReference type="NCBI Taxonomy" id="67298"/>
    <lineage>
        <taxon>Bacteria</taxon>
        <taxon>Bacillati</taxon>
        <taxon>Actinomycetota</taxon>
        <taxon>Actinomycetes</taxon>
        <taxon>Kitasatosporales</taxon>
        <taxon>Streptomycetaceae</taxon>
        <taxon>Streptomyces</taxon>
    </lineage>
</organism>
<accession>A0ABW6RF04</accession>
<gene>
    <name evidence="2" type="ORF">ACFYWW_13740</name>
</gene>
<sequence length="130" mass="13626">MLFGPWEVRVHRLEAPEGAGVREGGHAVAATERPRAETGPRVGSGPYGGRPHQSVVALHGWDAEEAAGVSRDVQANAYGPHSATPYLRLGAHPGGHSVHVSLIALSRDTVHPRALRDSVIVEVLDGPVSG</sequence>
<reference evidence="2 3" key="1">
    <citation type="submission" date="2024-10" db="EMBL/GenBank/DDBJ databases">
        <title>The Natural Products Discovery Center: Release of the First 8490 Sequenced Strains for Exploring Actinobacteria Biosynthetic Diversity.</title>
        <authorList>
            <person name="Kalkreuter E."/>
            <person name="Kautsar S.A."/>
            <person name="Yang D."/>
            <person name="Bader C.D."/>
            <person name="Teijaro C.N."/>
            <person name="Fluegel L."/>
            <person name="Davis C.M."/>
            <person name="Simpson J.R."/>
            <person name="Lauterbach L."/>
            <person name="Steele A.D."/>
            <person name="Gui C."/>
            <person name="Meng S."/>
            <person name="Li G."/>
            <person name="Viehrig K."/>
            <person name="Ye F."/>
            <person name="Su P."/>
            <person name="Kiefer A.F."/>
            <person name="Nichols A."/>
            <person name="Cepeda A.J."/>
            <person name="Yan W."/>
            <person name="Fan B."/>
            <person name="Jiang Y."/>
            <person name="Adhikari A."/>
            <person name="Zheng C.-J."/>
            <person name="Schuster L."/>
            <person name="Cowan T.M."/>
            <person name="Smanski M.J."/>
            <person name="Chevrette M.G."/>
            <person name="De Carvalho L.P.S."/>
            <person name="Shen B."/>
        </authorList>
    </citation>
    <scope>NUCLEOTIDE SEQUENCE [LARGE SCALE GENOMIC DNA]</scope>
    <source>
        <strain evidence="2 3">NPDC003029</strain>
    </source>
</reference>